<comment type="caution">
    <text evidence="2">The sequence shown here is derived from an EMBL/GenBank/DDBJ whole genome shotgun (WGS) entry which is preliminary data.</text>
</comment>
<evidence type="ECO:0000313" key="2">
    <source>
        <dbReference type="EMBL" id="MDE5418429.1"/>
    </source>
</evidence>
<sequence>MTSSHISAEHNYKIVNYILAGIILCIFLYSALFSPEGGKHPVPSFFTQLTGYESPSTGLSRSFSAIVRGDFDLANNFNPNGLQIFLFFVIQFCFRISSSFFIKIPNSYLKPYITADILISIFGFYLAFRPLISFTIKLFKESLVEYM</sequence>
<gene>
    <name evidence="2" type="ORF">L3049_10440</name>
</gene>
<feature type="transmembrane region" description="Helical" evidence="1">
    <location>
        <begin position="12"/>
        <end position="32"/>
    </location>
</feature>
<evidence type="ECO:0000313" key="3">
    <source>
        <dbReference type="Proteomes" id="UP001528920"/>
    </source>
</evidence>
<dbReference type="Proteomes" id="UP001528920">
    <property type="component" value="Unassembled WGS sequence"/>
</dbReference>
<feature type="transmembrane region" description="Helical" evidence="1">
    <location>
        <begin position="109"/>
        <end position="128"/>
    </location>
</feature>
<keyword evidence="1" id="KW-1133">Transmembrane helix</keyword>
<dbReference type="InterPro" id="IPR021215">
    <property type="entry name" value="DUF2752"/>
</dbReference>
<feature type="transmembrane region" description="Helical" evidence="1">
    <location>
        <begin position="82"/>
        <end position="102"/>
    </location>
</feature>
<reference evidence="2 3" key="1">
    <citation type="submission" date="2022-01" db="EMBL/GenBank/DDBJ databases">
        <title>Labilibaculum sp. nov, a marine bacterium isolated from Antarctica.</title>
        <authorList>
            <person name="Dai W."/>
        </authorList>
    </citation>
    <scope>NUCLEOTIDE SEQUENCE [LARGE SCALE GENOMIC DNA]</scope>
    <source>
        <strain evidence="2 3">DW002</strain>
    </source>
</reference>
<dbReference type="Pfam" id="PF10825">
    <property type="entry name" value="DUF2752"/>
    <property type="match status" value="1"/>
</dbReference>
<keyword evidence="3" id="KW-1185">Reference proteome</keyword>
<evidence type="ECO:0000256" key="1">
    <source>
        <dbReference type="SAM" id="Phobius"/>
    </source>
</evidence>
<dbReference type="RefSeq" id="WP_275109754.1">
    <property type="nucleotide sequence ID" value="NZ_JAKJSC010000001.1"/>
</dbReference>
<keyword evidence="1" id="KW-0472">Membrane</keyword>
<organism evidence="2 3">
    <name type="scientific">Paralabilibaculum antarcticum</name>
    <dbReference type="NCBI Taxonomy" id="2912572"/>
    <lineage>
        <taxon>Bacteria</taxon>
        <taxon>Pseudomonadati</taxon>
        <taxon>Bacteroidota</taxon>
        <taxon>Bacteroidia</taxon>
        <taxon>Marinilabiliales</taxon>
        <taxon>Marinifilaceae</taxon>
        <taxon>Paralabilibaculum</taxon>
    </lineage>
</organism>
<accession>A0ABT5VSM7</accession>
<protein>
    <submittedName>
        <fullName evidence="2">DUF2752 domain-containing protein</fullName>
    </submittedName>
</protein>
<keyword evidence="1" id="KW-0812">Transmembrane</keyword>
<name>A0ABT5VSM7_9BACT</name>
<dbReference type="EMBL" id="JAKJSC010000001">
    <property type="protein sequence ID" value="MDE5418429.1"/>
    <property type="molecule type" value="Genomic_DNA"/>
</dbReference>
<proteinExistence type="predicted"/>